<dbReference type="PRINTS" id="PR00190">
    <property type="entry name" value="ACTIN"/>
</dbReference>
<comment type="similarity">
    <text evidence="2 7">Belongs to the actin family.</text>
</comment>
<dbReference type="Ensembl" id="ENSAOCT00000015297.2">
    <property type="protein sequence ID" value="ENSAOCP00000000225.2"/>
    <property type="gene ID" value="ENSAOCG00000003058.2"/>
</dbReference>
<protein>
    <recommendedName>
        <fullName evidence="10">CRAL-TRIO domain-containing protein</fullName>
    </recommendedName>
</protein>
<evidence type="ECO:0000256" key="5">
    <source>
        <dbReference type="ARBA" id="ARBA00022840"/>
    </source>
</evidence>
<dbReference type="Gene3D" id="3.30.420.40">
    <property type="match status" value="2"/>
</dbReference>
<feature type="compositionally biased region" description="Polar residues" evidence="9">
    <location>
        <begin position="1085"/>
        <end position="1104"/>
    </location>
</feature>
<dbReference type="InterPro" id="IPR004000">
    <property type="entry name" value="Actin"/>
</dbReference>
<accession>A0A3Q1AGX6</accession>
<dbReference type="Gene3D" id="3.90.640.10">
    <property type="entry name" value="Actin, Chain A, domain 4"/>
    <property type="match status" value="1"/>
</dbReference>
<dbReference type="Pfam" id="PF00022">
    <property type="entry name" value="Actin"/>
    <property type="match status" value="1"/>
</dbReference>
<evidence type="ECO:0000256" key="7">
    <source>
        <dbReference type="RuleBase" id="RU000487"/>
    </source>
</evidence>
<dbReference type="OMA" id="CHQSWVS"/>
<dbReference type="InterPro" id="IPR001251">
    <property type="entry name" value="CRAL-TRIO_dom"/>
</dbReference>
<dbReference type="GeneID" id="111580836"/>
<reference evidence="11 12" key="1">
    <citation type="submission" date="2022-01" db="EMBL/GenBank/DDBJ databases">
        <title>A chromosome-scale genome assembly of the false clownfish, Amphiprion ocellaris.</title>
        <authorList>
            <person name="Ryu T."/>
        </authorList>
    </citation>
    <scope>NUCLEOTIDE SEQUENCE [LARGE SCALE GENOMIC DNA]</scope>
</reference>
<reference evidence="11" key="2">
    <citation type="submission" date="2025-08" db="UniProtKB">
        <authorList>
            <consortium name="Ensembl"/>
        </authorList>
    </citation>
    <scope>IDENTIFICATION</scope>
</reference>
<dbReference type="PROSITE" id="PS01132">
    <property type="entry name" value="ACTINS_ACT_LIKE"/>
    <property type="match status" value="1"/>
</dbReference>
<comment type="subcellular location">
    <subcellularLocation>
        <location evidence="1">Cytoplasm</location>
        <location evidence="1">Cytoskeleton</location>
    </subcellularLocation>
</comment>
<feature type="region of interest" description="Disordered" evidence="9">
    <location>
        <begin position="546"/>
        <end position="576"/>
    </location>
</feature>
<evidence type="ECO:0000256" key="2">
    <source>
        <dbReference type="ARBA" id="ARBA00006752"/>
    </source>
</evidence>
<feature type="compositionally biased region" description="Polar residues" evidence="9">
    <location>
        <begin position="1362"/>
        <end position="1371"/>
    </location>
</feature>
<feature type="region of interest" description="Disordered" evidence="9">
    <location>
        <begin position="922"/>
        <end position="941"/>
    </location>
</feature>
<evidence type="ECO:0000259" key="10">
    <source>
        <dbReference type="PROSITE" id="PS50191"/>
    </source>
</evidence>
<feature type="compositionally biased region" description="Polar residues" evidence="9">
    <location>
        <begin position="752"/>
        <end position="779"/>
    </location>
</feature>
<keyword evidence="6" id="KW-0206">Cytoskeleton</keyword>
<keyword evidence="4" id="KW-0547">Nucleotide-binding</keyword>
<evidence type="ECO:0000256" key="9">
    <source>
        <dbReference type="SAM" id="MobiDB-lite"/>
    </source>
</evidence>
<evidence type="ECO:0000256" key="6">
    <source>
        <dbReference type="ARBA" id="ARBA00023212"/>
    </source>
</evidence>
<keyword evidence="3" id="KW-0963">Cytoplasm</keyword>
<keyword evidence="8" id="KW-0175">Coiled coil</keyword>
<evidence type="ECO:0000313" key="12">
    <source>
        <dbReference type="Proteomes" id="UP001501940"/>
    </source>
</evidence>
<name>A0A3Q1AGX6_AMPOC</name>
<dbReference type="PROSITE" id="PS50191">
    <property type="entry name" value="CRAL_TRIO"/>
    <property type="match status" value="1"/>
</dbReference>
<sequence>MNRHATDVQEPVQESGSSPPLPADHVLSSGAVLFPGAFDQHGCPLIVFPVDGQTRLSSELSKAEVVDFINYFHGLHIKKQEKQSLVSVVADLRQASPAATRFITETLLLLELHRRTVHCVYIIQPKKKDVLKLLLKLLAPSKSYTPSFKKVLLKEIPELSNYIDRSQLPASLGGYLMYCHQSWVAFIKEIDAFVQEFLSVVQRLPSCISTLQALSRLPLPSTFTELQHFCSTNEAKFHQLRRELGLDELLRHCDSVVEKLRYPDREPCYQAMAGTALFTHTALDMAQNHSRITAAVEKVELLWQQAFSKAHLQLQVFQLRDDALQITEKIETLLQEKLQPYKMDIAKDAAKAAMMVSEFETSIHTPAMALVRCAEDVIHTLVEILPLDGQIRESWVLDLERLKEKLHSAVHYILQTLKAASSYHHYYNKANTWYSLVLCENFLQELLSGVNGDTVSSQRQRNNWTTIPPWRRKLSTFLKKNPPPDMEELLHLAHLSSSIPDDEIQQAGKQMSQRCMTLRKLLISSGPVAVRNLQLALQWQYDLLRSSHSSPSPADSAANRTTQDDKHSPSESNLTKCEGGKEALHLLETSPSIAVPAMVSAEGKPPSLSSFDSGFDGAGSSQLEAWGGREGLEGLSRLAGTRDPVRAASSYPQIHEENFSSISDCEDHREEFDLGSVGNSSRASIKIIPNVTVDSLNFEIKVKRSAALPNNPWLSLPADDLENSYTVTITQNPAPQKRDPHFHEPSAIHSAAGQTSRSRNQPTQTESLSSDRMLYSQSGLEDPELSPIRNILSSTITDGRDKSVCSTEGIPTLLWDSYDLHEQNPDTTDGVTDVSLKDWDVKEQEGLREVEKILDRADEILEEEENVLAQEAVLDSLLRLEERQNNLWPVWDSEGQLCTMSSSELAEAGVLGLEDSLDLPESDSFNELKSADSPVESKASADDFDTEAEIVGDTGSFNSRPDLLTELKKVHILDELIMEENLKIHKLRSFEENPNNELTESHSSEPNGPQCVHNEREAFCLQLEKEKKEVEKLEKSLDKKHKVKKKNKHREVIRCSVMEKCRTENEEDRALCEELLSDSFKRSRSNPSNLLDQNDSPTQGTTSDQDVEKEATPEDLDQLPVSKCEDPSDSEADPSLCNRTTFNGSSELKETSEVDIQPRKCIYGTELDKLVEEANQNNPEASLTPEMRPDDGAFDPGGKSILPPVPKPRKALLPVTDNLTELESPHSTEMLDPSPFLVAQNPGFAQLDLQDKTFDALPENVVPDVLVLNPNVKEHSNNNNNNSAPSEKCDVPVESLSEVTTKDEEETPAVPTCLLQITEEIQASPNGDKPTCNHSASPLTPDHPLEFDPGGEDELNEEPPDSVQSSETVRISHSRSPEIQVQLNISMRQMDDFKTPIVLDTGSGLMKAGFADQDLPSLMFPTIIGMPKYEEIMNGNLERETYIGHDAQHMRGVLALKHPIKNGIIRNWDEMEKIWHHTFQQLCVEPEDHPVLLTEAAMNPLENRQRMVEIMFECFNVPFTYVAMQAVLALYAAGRTTGVVFDSGDGVSHSVPVFEGYCLPHAVQRFPLAGVDVTMHLKKLLREQGVCMRTSAEEEIVREMKEKCCCVALHYEAELSHGGSSCGEMHYTMPDGQIVTLTTERFRAPEILFKPELIGRDHYGMHESIFKSILGSDIDLRRCFLGNIVLSGGNTLLAGLPERLQAEIVDLLPADMAEAVRVSSPKDRDFSVWSGGAVLASLPTFSSAWISQEEYEEYGPQIVFRKCF</sequence>
<dbReference type="InterPro" id="IPR020902">
    <property type="entry name" value="Actin/actin-like_CS"/>
</dbReference>
<feature type="region of interest" description="Disordered" evidence="9">
    <location>
        <begin position="1081"/>
        <end position="1154"/>
    </location>
</feature>
<keyword evidence="12" id="KW-1185">Reference proteome</keyword>
<feature type="region of interest" description="Disordered" evidence="9">
    <location>
        <begin position="1179"/>
        <end position="1210"/>
    </location>
</feature>
<organism evidence="11 12">
    <name type="scientific">Amphiprion ocellaris</name>
    <name type="common">Clown anemonefish</name>
    <dbReference type="NCBI Taxonomy" id="80972"/>
    <lineage>
        <taxon>Eukaryota</taxon>
        <taxon>Metazoa</taxon>
        <taxon>Chordata</taxon>
        <taxon>Craniata</taxon>
        <taxon>Vertebrata</taxon>
        <taxon>Euteleostomi</taxon>
        <taxon>Actinopterygii</taxon>
        <taxon>Neopterygii</taxon>
        <taxon>Teleostei</taxon>
        <taxon>Neoteleostei</taxon>
        <taxon>Acanthomorphata</taxon>
        <taxon>Ovalentaria</taxon>
        <taxon>Pomacentridae</taxon>
        <taxon>Amphiprion</taxon>
    </lineage>
</organism>
<dbReference type="PANTHER" id="PTHR11937">
    <property type="entry name" value="ACTIN"/>
    <property type="match status" value="1"/>
</dbReference>
<feature type="compositionally biased region" description="Acidic residues" evidence="9">
    <location>
        <begin position="1349"/>
        <end position="1360"/>
    </location>
</feature>
<feature type="region of interest" description="Disordered" evidence="9">
    <location>
        <begin position="1272"/>
        <end position="1309"/>
    </location>
</feature>
<dbReference type="InterPro" id="IPR043129">
    <property type="entry name" value="ATPase_NBD"/>
</dbReference>
<dbReference type="SUPFAM" id="SSF53067">
    <property type="entry name" value="Actin-like ATPase domain"/>
    <property type="match status" value="2"/>
</dbReference>
<feature type="region of interest" description="Disordered" evidence="9">
    <location>
        <begin position="749"/>
        <end position="782"/>
    </location>
</feature>
<evidence type="ECO:0000256" key="8">
    <source>
        <dbReference type="SAM" id="Coils"/>
    </source>
</evidence>
<feature type="region of interest" description="Disordered" evidence="9">
    <location>
        <begin position="1"/>
        <end position="21"/>
    </location>
</feature>
<feature type="compositionally biased region" description="Low complexity" evidence="9">
    <location>
        <begin position="1272"/>
        <end position="1282"/>
    </location>
</feature>
<dbReference type="RefSeq" id="XP_023144520.2">
    <property type="nucleotide sequence ID" value="XM_023288752.3"/>
</dbReference>
<feature type="compositionally biased region" description="Low complexity" evidence="9">
    <location>
        <begin position="546"/>
        <end position="558"/>
    </location>
</feature>
<dbReference type="KEGG" id="aoce:111580836"/>
<evidence type="ECO:0000256" key="1">
    <source>
        <dbReference type="ARBA" id="ARBA00004245"/>
    </source>
</evidence>
<dbReference type="FunFam" id="3.30.420.40:FF:000058">
    <property type="entry name" value="Putative actin-related protein 5"/>
    <property type="match status" value="1"/>
</dbReference>
<dbReference type="FunFam" id="3.90.640.10:FF:000007">
    <property type="entry name" value="Actin like 7B"/>
    <property type="match status" value="1"/>
</dbReference>
<feature type="domain" description="CRAL-TRIO" evidence="10">
    <location>
        <begin position="65"/>
        <end position="180"/>
    </location>
</feature>
<feature type="region of interest" description="Disordered" evidence="9">
    <location>
        <begin position="1324"/>
        <end position="1375"/>
    </location>
</feature>
<reference evidence="11" key="3">
    <citation type="submission" date="2025-09" db="UniProtKB">
        <authorList>
            <consortium name="Ensembl"/>
        </authorList>
    </citation>
    <scope>IDENTIFICATION</scope>
</reference>
<dbReference type="Proteomes" id="UP001501940">
    <property type="component" value="Chromosome 12"/>
</dbReference>
<dbReference type="SMART" id="SM00268">
    <property type="entry name" value="ACTIN"/>
    <property type="match status" value="1"/>
</dbReference>
<dbReference type="FunFam" id="3.30.420.40:FF:000148">
    <property type="entry name" value="Actin, alpha skeletal muscle"/>
    <property type="match status" value="1"/>
</dbReference>
<feature type="compositionally biased region" description="Polar residues" evidence="9">
    <location>
        <begin position="1137"/>
        <end position="1146"/>
    </location>
</feature>
<evidence type="ECO:0000256" key="4">
    <source>
        <dbReference type="ARBA" id="ARBA00022741"/>
    </source>
</evidence>
<evidence type="ECO:0000313" key="11">
    <source>
        <dbReference type="Ensembl" id="ENSAOCP00000000225.2"/>
    </source>
</evidence>
<dbReference type="GO" id="GO:0005856">
    <property type="term" value="C:cytoskeleton"/>
    <property type="evidence" value="ECO:0007669"/>
    <property type="project" value="UniProtKB-SubCell"/>
</dbReference>
<keyword evidence="5" id="KW-0067">ATP-binding</keyword>
<feature type="coiled-coil region" evidence="8">
    <location>
        <begin position="1016"/>
        <end position="1043"/>
    </location>
</feature>
<dbReference type="GO" id="GO:0005524">
    <property type="term" value="F:ATP binding"/>
    <property type="evidence" value="ECO:0007669"/>
    <property type="project" value="UniProtKB-KW"/>
</dbReference>
<dbReference type="STRING" id="80972.ENSAOCP00000000225"/>
<evidence type="ECO:0000256" key="3">
    <source>
        <dbReference type="ARBA" id="ARBA00022490"/>
    </source>
</evidence>
<proteinExistence type="inferred from homology"/>
<dbReference type="GeneTree" id="ENSGT00940000166728"/>
<dbReference type="CDD" id="cd13397">
    <property type="entry name" value="ASKHA_NBD_actin_Arp-T1-3"/>
    <property type="match status" value="1"/>
</dbReference>